<dbReference type="Proteomes" id="UP000095401">
    <property type="component" value="Chromosome"/>
</dbReference>
<evidence type="ECO:0008006" key="4">
    <source>
        <dbReference type="Google" id="ProtNLM"/>
    </source>
</evidence>
<dbReference type="Gene3D" id="1.10.10.10">
    <property type="entry name" value="Winged helix-like DNA-binding domain superfamily/Winged helix DNA-binding domain"/>
    <property type="match status" value="1"/>
</dbReference>
<dbReference type="InterPro" id="IPR000944">
    <property type="entry name" value="Tscrpt_reg_Rrf2"/>
</dbReference>
<gene>
    <name evidence="2" type="ORF">BI364_05310</name>
</gene>
<keyword evidence="3" id="KW-1185">Reference proteome</keyword>
<reference evidence="3" key="1">
    <citation type="submission" date="2016-09" db="EMBL/GenBank/DDBJ databases">
        <title>Acidihalobacter prosperus F5.</title>
        <authorList>
            <person name="Khaleque H.N."/>
            <person name="Ramsay J.P."/>
            <person name="Kaksonen A.H."/>
            <person name="Boxall N.J."/>
            <person name="Watkin E.L.J."/>
        </authorList>
    </citation>
    <scope>NUCLEOTIDE SEQUENCE [LARGE SCALE GENOMIC DNA]</scope>
    <source>
        <strain evidence="3">F5</strain>
    </source>
</reference>
<proteinExistence type="predicted"/>
<protein>
    <recommendedName>
        <fullName evidence="4">BadM/Rrf2 family transcriptional regulator</fullName>
    </recommendedName>
</protein>
<dbReference type="PROSITE" id="PS51197">
    <property type="entry name" value="HTH_RRF2_2"/>
    <property type="match status" value="1"/>
</dbReference>
<dbReference type="PANTHER" id="PTHR33221:SF4">
    <property type="entry name" value="HTH-TYPE TRANSCRIPTIONAL REPRESSOR NSRR"/>
    <property type="match status" value="1"/>
</dbReference>
<dbReference type="RefSeq" id="WP_070077853.1">
    <property type="nucleotide sequence ID" value="NZ_CP017415.1"/>
</dbReference>
<dbReference type="EMBL" id="CP017415">
    <property type="protein sequence ID" value="AOU97468.1"/>
    <property type="molecule type" value="Genomic_DNA"/>
</dbReference>
<dbReference type="NCBIfam" id="TIGR00738">
    <property type="entry name" value="rrf2_super"/>
    <property type="match status" value="1"/>
</dbReference>
<organism evidence="2 3">
    <name type="scientific">Acidihalobacter yilgarnensis</name>
    <dbReference type="NCBI Taxonomy" id="2819280"/>
    <lineage>
        <taxon>Bacteria</taxon>
        <taxon>Pseudomonadati</taxon>
        <taxon>Pseudomonadota</taxon>
        <taxon>Gammaproteobacteria</taxon>
        <taxon>Chromatiales</taxon>
        <taxon>Ectothiorhodospiraceae</taxon>
        <taxon>Acidihalobacter</taxon>
    </lineage>
</organism>
<name>A0A1D8IM00_9GAMM</name>
<dbReference type="AlphaFoldDB" id="A0A1D8IM00"/>
<evidence type="ECO:0000313" key="2">
    <source>
        <dbReference type="EMBL" id="AOU97468.1"/>
    </source>
</evidence>
<sequence>MHLTQHTDFSLRVLMYLGAMENRLVTIDELADRLHIARSHLAKIVNRLSRLGYIATLRGKGGGMRLAHQPSEIVIGAVVRDTEPGTTLIDCQSPPCSILGVCGLVGTLARAKAAFFEVLDGVTLADLVANGGALRQRFESPGEGARVIHLVTLDGS</sequence>
<keyword evidence="1" id="KW-0238">DNA-binding</keyword>
<dbReference type="PANTHER" id="PTHR33221">
    <property type="entry name" value="WINGED HELIX-TURN-HELIX TRANSCRIPTIONAL REGULATOR, RRF2 FAMILY"/>
    <property type="match status" value="1"/>
</dbReference>
<dbReference type="SUPFAM" id="SSF46785">
    <property type="entry name" value="Winged helix' DNA-binding domain"/>
    <property type="match status" value="1"/>
</dbReference>
<dbReference type="GO" id="GO:0005829">
    <property type="term" value="C:cytosol"/>
    <property type="evidence" value="ECO:0007669"/>
    <property type="project" value="TreeGrafter"/>
</dbReference>
<dbReference type="InterPro" id="IPR036390">
    <property type="entry name" value="WH_DNA-bd_sf"/>
</dbReference>
<dbReference type="InterPro" id="IPR036388">
    <property type="entry name" value="WH-like_DNA-bd_sf"/>
</dbReference>
<dbReference type="KEGG" id="aprs:BI364_05310"/>
<dbReference type="GO" id="GO:0003700">
    <property type="term" value="F:DNA-binding transcription factor activity"/>
    <property type="evidence" value="ECO:0007669"/>
    <property type="project" value="TreeGrafter"/>
</dbReference>
<evidence type="ECO:0000256" key="1">
    <source>
        <dbReference type="ARBA" id="ARBA00023125"/>
    </source>
</evidence>
<accession>A0A1D8IM00</accession>
<dbReference type="GO" id="GO:0003677">
    <property type="term" value="F:DNA binding"/>
    <property type="evidence" value="ECO:0007669"/>
    <property type="project" value="UniProtKB-KW"/>
</dbReference>
<evidence type="ECO:0000313" key="3">
    <source>
        <dbReference type="Proteomes" id="UP000095401"/>
    </source>
</evidence>
<dbReference type="Pfam" id="PF02082">
    <property type="entry name" value="Rrf2"/>
    <property type="match status" value="1"/>
</dbReference>